<proteinExistence type="predicted"/>
<dbReference type="EMBL" id="KU305773">
    <property type="protein sequence ID" value="AMJ52411.1"/>
    <property type="molecule type" value="Genomic_DNA"/>
</dbReference>
<dbReference type="AlphaFoldDB" id="A0A140D098"/>
<name>A0A140D098_9GLOM</name>
<feature type="signal peptide" evidence="1">
    <location>
        <begin position="1"/>
        <end position="20"/>
    </location>
</feature>
<protein>
    <recommendedName>
        <fullName evidence="3">Carbohydrate-binding module family 19 domain-containing protein</fullName>
    </recommendedName>
</protein>
<feature type="chain" id="PRO_5007301823" description="Carbohydrate-binding module family 19 domain-containing protein" evidence="1">
    <location>
        <begin position="21"/>
        <end position="136"/>
    </location>
</feature>
<evidence type="ECO:0000256" key="1">
    <source>
        <dbReference type="SAM" id="SignalP"/>
    </source>
</evidence>
<evidence type="ECO:0008006" key="3">
    <source>
        <dbReference type="Google" id="ProtNLM"/>
    </source>
</evidence>
<keyword evidence="1" id="KW-0732">Signal</keyword>
<evidence type="ECO:0000313" key="2">
    <source>
        <dbReference type="EMBL" id="AMJ52411.1"/>
    </source>
</evidence>
<reference evidence="2" key="1">
    <citation type="journal article" date="2016" name="BMC Genomics">
        <title>The effector candidate repertoire of the arbuscular mycorrhizal fungus Rhizophagus clarus.</title>
        <authorList>
            <person name="Sedzielewska Toro K."/>
            <person name="Brachmann A."/>
        </authorList>
    </citation>
    <scope>NUCLEOTIDE SEQUENCE</scope>
    <source>
        <strain evidence="2">MUCL46238</strain>
    </source>
</reference>
<organism evidence="2">
    <name type="scientific">Rhizophagus clarus</name>
    <dbReference type="NCBI Taxonomy" id="94130"/>
    <lineage>
        <taxon>Eukaryota</taxon>
        <taxon>Fungi</taxon>
        <taxon>Fungi incertae sedis</taxon>
        <taxon>Mucoromycota</taxon>
        <taxon>Glomeromycotina</taxon>
        <taxon>Glomeromycetes</taxon>
        <taxon>Glomerales</taxon>
        <taxon>Glomeraceae</taxon>
        <taxon>Rhizophagus</taxon>
    </lineage>
</organism>
<sequence>MKFQSTIILVALCIFSTLFASVIEAKPCIQQLNAKDATLLNIKYKKLTENSPCNIGDFACVKGKIAQCVQGKFVLTSCAPTLTCTALPLVNSRGTSTTCDTPQDAASRIKLARKCKYQFYIYDEYIIKKFLLDRFI</sequence>
<accession>A0A140D098</accession>